<dbReference type="AlphaFoldDB" id="A0A078FY55"/>
<keyword evidence="3" id="KW-1185">Reference proteome</keyword>
<accession>A0A078FY55</accession>
<evidence type="ECO:0000313" key="2">
    <source>
        <dbReference type="EMBL" id="CDY18039.1"/>
    </source>
</evidence>
<dbReference type="Gramene" id="CDY18039">
    <property type="protein sequence ID" value="CDY18039"/>
    <property type="gene ID" value="GSBRNA2T00002477001"/>
</dbReference>
<sequence length="128" mass="14642">MSSLLPAIWLVSAKHHFHNHVAHTQINTSRDQETNFNSDARTDNPSNPSYASIVIGRNQGGAQNVQNNMERWEHCFKFEIPEIHGSQVADELLNWIATVDEILEFKHVPLERCVLVLAMRFLNRAVAR</sequence>
<feature type="region of interest" description="Disordered" evidence="1">
    <location>
        <begin position="28"/>
        <end position="47"/>
    </location>
</feature>
<dbReference type="STRING" id="3708.A0A078FY55"/>
<name>A0A078FY55_BRANA</name>
<dbReference type="PaxDb" id="3708-A0A078FY55"/>
<dbReference type="EMBL" id="LK032081">
    <property type="protein sequence ID" value="CDY18039.1"/>
    <property type="molecule type" value="Genomic_DNA"/>
</dbReference>
<gene>
    <name evidence="2" type="primary">BnaC07g04310D</name>
    <name evidence="2" type="ORF">GSBRNA2T00002477001</name>
</gene>
<evidence type="ECO:0000256" key="1">
    <source>
        <dbReference type="SAM" id="MobiDB-lite"/>
    </source>
</evidence>
<protein>
    <submittedName>
        <fullName evidence="2">BnaC07g04310D protein</fullName>
    </submittedName>
</protein>
<reference evidence="2 3" key="1">
    <citation type="journal article" date="2014" name="Science">
        <title>Plant genetics. Early allopolyploid evolution in the post-Neolithic Brassica napus oilseed genome.</title>
        <authorList>
            <person name="Chalhoub B."/>
            <person name="Denoeud F."/>
            <person name="Liu S."/>
            <person name="Parkin I.A."/>
            <person name="Tang H."/>
            <person name="Wang X."/>
            <person name="Chiquet J."/>
            <person name="Belcram H."/>
            <person name="Tong C."/>
            <person name="Samans B."/>
            <person name="Correa M."/>
            <person name="Da Silva C."/>
            <person name="Just J."/>
            <person name="Falentin C."/>
            <person name="Koh C.S."/>
            <person name="Le Clainche I."/>
            <person name="Bernard M."/>
            <person name="Bento P."/>
            <person name="Noel B."/>
            <person name="Labadie K."/>
            <person name="Alberti A."/>
            <person name="Charles M."/>
            <person name="Arnaud D."/>
            <person name="Guo H."/>
            <person name="Daviaud C."/>
            <person name="Alamery S."/>
            <person name="Jabbari K."/>
            <person name="Zhao M."/>
            <person name="Edger P.P."/>
            <person name="Chelaifa H."/>
            <person name="Tack D."/>
            <person name="Lassalle G."/>
            <person name="Mestiri I."/>
            <person name="Schnel N."/>
            <person name="Le Paslier M.C."/>
            <person name="Fan G."/>
            <person name="Renault V."/>
            <person name="Bayer P.E."/>
            <person name="Golicz A.A."/>
            <person name="Manoli S."/>
            <person name="Lee T.H."/>
            <person name="Thi V.H."/>
            <person name="Chalabi S."/>
            <person name="Hu Q."/>
            <person name="Fan C."/>
            <person name="Tollenaere R."/>
            <person name="Lu Y."/>
            <person name="Battail C."/>
            <person name="Shen J."/>
            <person name="Sidebottom C.H."/>
            <person name="Wang X."/>
            <person name="Canaguier A."/>
            <person name="Chauveau A."/>
            <person name="Berard A."/>
            <person name="Deniot G."/>
            <person name="Guan M."/>
            <person name="Liu Z."/>
            <person name="Sun F."/>
            <person name="Lim Y.P."/>
            <person name="Lyons E."/>
            <person name="Town C.D."/>
            <person name="Bancroft I."/>
            <person name="Wang X."/>
            <person name="Meng J."/>
            <person name="Ma J."/>
            <person name="Pires J.C."/>
            <person name="King G.J."/>
            <person name="Brunel D."/>
            <person name="Delourme R."/>
            <person name="Renard M."/>
            <person name="Aury J.M."/>
            <person name="Adams K.L."/>
            <person name="Batley J."/>
            <person name="Snowdon R.J."/>
            <person name="Tost J."/>
            <person name="Edwards D."/>
            <person name="Zhou Y."/>
            <person name="Hua W."/>
            <person name="Sharpe A.G."/>
            <person name="Paterson A.H."/>
            <person name="Guan C."/>
            <person name="Wincker P."/>
        </authorList>
    </citation>
    <scope>NUCLEOTIDE SEQUENCE [LARGE SCALE GENOMIC DNA]</scope>
    <source>
        <strain evidence="3">cv. Darmor-bzh</strain>
    </source>
</reference>
<proteinExistence type="predicted"/>
<dbReference type="Proteomes" id="UP000028999">
    <property type="component" value="Unassembled WGS sequence"/>
</dbReference>
<organism evidence="2 3">
    <name type="scientific">Brassica napus</name>
    <name type="common">Rape</name>
    <dbReference type="NCBI Taxonomy" id="3708"/>
    <lineage>
        <taxon>Eukaryota</taxon>
        <taxon>Viridiplantae</taxon>
        <taxon>Streptophyta</taxon>
        <taxon>Embryophyta</taxon>
        <taxon>Tracheophyta</taxon>
        <taxon>Spermatophyta</taxon>
        <taxon>Magnoliopsida</taxon>
        <taxon>eudicotyledons</taxon>
        <taxon>Gunneridae</taxon>
        <taxon>Pentapetalae</taxon>
        <taxon>rosids</taxon>
        <taxon>malvids</taxon>
        <taxon>Brassicales</taxon>
        <taxon>Brassicaceae</taxon>
        <taxon>Brassiceae</taxon>
        <taxon>Brassica</taxon>
    </lineage>
</organism>
<evidence type="ECO:0000313" key="3">
    <source>
        <dbReference type="Proteomes" id="UP000028999"/>
    </source>
</evidence>